<name>A0A9D4FX17_DREPO</name>
<dbReference type="Proteomes" id="UP000828390">
    <property type="component" value="Unassembled WGS sequence"/>
</dbReference>
<evidence type="ECO:0000313" key="4">
    <source>
        <dbReference type="Proteomes" id="UP000828390"/>
    </source>
</evidence>
<gene>
    <name evidence="3" type="ORF">DPMN_132599</name>
</gene>
<organism evidence="3 4">
    <name type="scientific">Dreissena polymorpha</name>
    <name type="common">Zebra mussel</name>
    <name type="synonym">Mytilus polymorpha</name>
    <dbReference type="NCBI Taxonomy" id="45954"/>
    <lineage>
        <taxon>Eukaryota</taxon>
        <taxon>Metazoa</taxon>
        <taxon>Spiralia</taxon>
        <taxon>Lophotrochozoa</taxon>
        <taxon>Mollusca</taxon>
        <taxon>Bivalvia</taxon>
        <taxon>Autobranchia</taxon>
        <taxon>Heteroconchia</taxon>
        <taxon>Euheterodonta</taxon>
        <taxon>Imparidentia</taxon>
        <taxon>Neoheterodontei</taxon>
        <taxon>Myida</taxon>
        <taxon>Dreissenoidea</taxon>
        <taxon>Dreissenidae</taxon>
        <taxon>Dreissena</taxon>
    </lineage>
</organism>
<keyword evidence="2" id="KW-0732">Signal</keyword>
<comment type="caution">
    <text evidence="3">The sequence shown here is derived from an EMBL/GenBank/DDBJ whole genome shotgun (WGS) entry which is preliminary data.</text>
</comment>
<keyword evidence="4" id="KW-1185">Reference proteome</keyword>
<accession>A0A9D4FX17</accession>
<evidence type="ECO:0000256" key="2">
    <source>
        <dbReference type="SAM" id="SignalP"/>
    </source>
</evidence>
<reference evidence="3" key="1">
    <citation type="journal article" date="2019" name="bioRxiv">
        <title>The Genome of the Zebra Mussel, Dreissena polymorpha: A Resource for Invasive Species Research.</title>
        <authorList>
            <person name="McCartney M.A."/>
            <person name="Auch B."/>
            <person name="Kono T."/>
            <person name="Mallez S."/>
            <person name="Zhang Y."/>
            <person name="Obille A."/>
            <person name="Becker A."/>
            <person name="Abrahante J.E."/>
            <person name="Garbe J."/>
            <person name="Badalamenti J.P."/>
            <person name="Herman A."/>
            <person name="Mangelson H."/>
            <person name="Liachko I."/>
            <person name="Sullivan S."/>
            <person name="Sone E.D."/>
            <person name="Koren S."/>
            <person name="Silverstein K.A.T."/>
            <person name="Beckman K.B."/>
            <person name="Gohl D.M."/>
        </authorList>
    </citation>
    <scope>NUCLEOTIDE SEQUENCE</scope>
    <source>
        <strain evidence="3">Duluth1</strain>
        <tissue evidence="3">Whole animal</tissue>
    </source>
</reference>
<dbReference type="AlphaFoldDB" id="A0A9D4FX17"/>
<evidence type="ECO:0000256" key="1">
    <source>
        <dbReference type="SAM" id="MobiDB-lite"/>
    </source>
</evidence>
<sequence>MMKALVIFVIVCVVNCSANPVAGNHSHVDGEAFKTNKILMGDEELYIVTAADGTPLTTIDVFNDEGYEIELNPDGSKCRLSQVHDNSSCFEELPLADDEPISARISDRCKGREIVTLKPVDCDAKSSFKGEAAIREKRRVGPITEKCPFHCLLHFFYLAVDIANLPELIGILFGQLDGLLLGDSGYVCRTFLLFPYLNPQTPSHESHPTLTQVNPRRPKSTQVNPRQPKSTQVNPSRPKSTQVDPFDPTQPKSTQVDPSRPKSTQVDPSQPKATQVDPSQPKSTQVNPSRPKSTQVDPSQPK</sequence>
<feature type="chain" id="PRO_5038505172" evidence="2">
    <location>
        <begin position="19"/>
        <end position="302"/>
    </location>
</feature>
<protein>
    <submittedName>
        <fullName evidence="3">Uncharacterized protein</fullName>
    </submittedName>
</protein>
<reference evidence="3" key="2">
    <citation type="submission" date="2020-11" db="EMBL/GenBank/DDBJ databases">
        <authorList>
            <person name="McCartney M.A."/>
            <person name="Auch B."/>
            <person name="Kono T."/>
            <person name="Mallez S."/>
            <person name="Becker A."/>
            <person name="Gohl D.M."/>
            <person name="Silverstein K.A.T."/>
            <person name="Koren S."/>
            <person name="Bechman K.B."/>
            <person name="Herman A."/>
            <person name="Abrahante J.E."/>
            <person name="Garbe J."/>
        </authorList>
    </citation>
    <scope>NUCLEOTIDE SEQUENCE</scope>
    <source>
        <strain evidence="3">Duluth1</strain>
        <tissue evidence="3">Whole animal</tissue>
    </source>
</reference>
<proteinExistence type="predicted"/>
<feature type="compositionally biased region" description="Polar residues" evidence="1">
    <location>
        <begin position="250"/>
        <end position="302"/>
    </location>
</feature>
<feature type="region of interest" description="Disordered" evidence="1">
    <location>
        <begin position="202"/>
        <end position="302"/>
    </location>
</feature>
<dbReference type="EMBL" id="JAIWYP010000006">
    <property type="protein sequence ID" value="KAH3804315.1"/>
    <property type="molecule type" value="Genomic_DNA"/>
</dbReference>
<feature type="signal peptide" evidence="2">
    <location>
        <begin position="1"/>
        <end position="18"/>
    </location>
</feature>
<feature type="compositionally biased region" description="Polar residues" evidence="1">
    <location>
        <begin position="202"/>
        <end position="243"/>
    </location>
</feature>
<evidence type="ECO:0000313" key="3">
    <source>
        <dbReference type="EMBL" id="KAH3804315.1"/>
    </source>
</evidence>